<gene>
    <name evidence="1" type="ORF">S03H2_15245</name>
</gene>
<proteinExistence type="predicted"/>
<name>X1GQI4_9ZZZZ</name>
<dbReference type="EMBL" id="BARU01007743">
    <property type="protein sequence ID" value="GAH47120.1"/>
    <property type="molecule type" value="Genomic_DNA"/>
</dbReference>
<dbReference type="Gene3D" id="1.10.10.60">
    <property type="entry name" value="Homeodomain-like"/>
    <property type="match status" value="2"/>
</dbReference>
<feature type="non-terminal residue" evidence="1">
    <location>
        <position position="1"/>
    </location>
</feature>
<protein>
    <submittedName>
        <fullName evidence="1">Uncharacterized protein</fullName>
    </submittedName>
</protein>
<sequence>LGLKAHGHKRFTDQQLIDLHEKGLNDREKAEKLGVTPSSVSYRRRKLGLKGHDPKLLFTDQQLIDLHEKGLNDQEKAEELCVSKPAVNYRRRRLGLEAHGHKLLFTDQQLIDLHERGLNGREIAEKLGVTPSAVNYRRRKLSLKSVSRARKAKMQRYKVYHRHNPSVFVMVNNKGYFPLEIKSKAIKSSDLFDQSEWSKLAVRRVDK</sequence>
<dbReference type="AlphaFoldDB" id="X1GQI4"/>
<organism evidence="1">
    <name type="scientific">marine sediment metagenome</name>
    <dbReference type="NCBI Taxonomy" id="412755"/>
    <lineage>
        <taxon>unclassified sequences</taxon>
        <taxon>metagenomes</taxon>
        <taxon>ecological metagenomes</taxon>
    </lineage>
</organism>
<evidence type="ECO:0000313" key="1">
    <source>
        <dbReference type="EMBL" id="GAH47120.1"/>
    </source>
</evidence>
<accession>X1GQI4</accession>
<reference evidence="1" key="1">
    <citation type="journal article" date="2014" name="Front. Microbiol.">
        <title>High frequency of phylogenetically diverse reductive dehalogenase-homologous genes in deep subseafloor sedimentary metagenomes.</title>
        <authorList>
            <person name="Kawai M."/>
            <person name="Futagami T."/>
            <person name="Toyoda A."/>
            <person name="Takaki Y."/>
            <person name="Nishi S."/>
            <person name="Hori S."/>
            <person name="Arai W."/>
            <person name="Tsubouchi T."/>
            <person name="Morono Y."/>
            <person name="Uchiyama I."/>
            <person name="Ito T."/>
            <person name="Fujiyama A."/>
            <person name="Inagaki F."/>
            <person name="Takami H."/>
        </authorList>
    </citation>
    <scope>NUCLEOTIDE SEQUENCE</scope>
    <source>
        <strain evidence="1">Expedition CK06-06</strain>
    </source>
</reference>
<comment type="caution">
    <text evidence="1">The sequence shown here is derived from an EMBL/GenBank/DDBJ whole genome shotgun (WGS) entry which is preliminary data.</text>
</comment>